<reference evidence="5 6" key="1">
    <citation type="submission" date="2025-04" db="UniProtKB">
        <authorList>
            <consortium name="RefSeq"/>
        </authorList>
    </citation>
    <scope>IDENTIFICATION</scope>
    <source>
        <tissue evidence="5 6">Whole organism</tissue>
    </source>
</reference>
<dbReference type="RefSeq" id="XP_026275603.1">
    <property type="nucleotide sequence ID" value="XM_026419818.2"/>
</dbReference>
<evidence type="ECO:0000256" key="2">
    <source>
        <dbReference type="RuleBase" id="RU363116"/>
    </source>
</evidence>
<name>A0A6J1S8N6_FRAOC</name>
<dbReference type="RefSeq" id="XP_026275604.1">
    <property type="nucleotide sequence ID" value="XM_026419819.2"/>
</dbReference>
<dbReference type="InterPro" id="IPR025659">
    <property type="entry name" value="Tubby-like_C"/>
</dbReference>
<dbReference type="SUPFAM" id="SSF54518">
    <property type="entry name" value="Tubby C-terminal domain-like"/>
    <property type="match status" value="1"/>
</dbReference>
<dbReference type="KEGG" id="foc:113204596"/>
<sequence length="355" mass="38607">MSYPPPQQPGFNLPPPGYPQPAYSTPGYGQPGEGQVYPQPGGYGQPMSFTPQYPTPGGQTYIPQGGQAYPPPGQVYPPPGGQGYPPPGGLAYPPPGGQGYAPLGGQAITTQPQAHGAPDADGWMSLPSSIPMCPPGLEYLTSIDQLLVHQKVEILEALTGFETKNKFTVKNSVGQKVYKAVEDNDCLTRNCCGPLRPFDMKILDNFDNQVIHLNRPLACDSCCFPCCLQSMDVSSPPGNHIGKIEQEWSILKPKFVIKDHNDEVVLKIEGPFCTLSICGSDVEFKVLSKDGEHEVGKIYKQWAGILREALTDADHFGITFPMDLDVRMKAVMLGACFLIDAMFFEKTQNRSQSLI</sequence>
<protein>
    <recommendedName>
        <fullName evidence="2">Phospholipid scramblase</fullName>
    </recommendedName>
</protein>
<dbReference type="GO" id="GO:0005886">
    <property type="term" value="C:plasma membrane"/>
    <property type="evidence" value="ECO:0007669"/>
    <property type="project" value="TreeGrafter"/>
</dbReference>
<dbReference type="CTD" id="326186"/>
<dbReference type="GO" id="GO:0017128">
    <property type="term" value="F:phospholipid scramblase activity"/>
    <property type="evidence" value="ECO:0007669"/>
    <property type="project" value="InterPro"/>
</dbReference>
<keyword evidence="2" id="KW-0564">Palmitate</keyword>
<dbReference type="InterPro" id="IPR005552">
    <property type="entry name" value="Scramblase"/>
</dbReference>
<dbReference type="GeneID" id="113204596"/>
<dbReference type="PANTHER" id="PTHR23248">
    <property type="entry name" value="PHOSPHOLIPID SCRAMBLASE-RELATED"/>
    <property type="match status" value="1"/>
</dbReference>
<proteinExistence type="inferred from homology"/>
<dbReference type="Pfam" id="PF03803">
    <property type="entry name" value="Scramblase"/>
    <property type="match status" value="1"/>
</dbReference>
<keyword evidence="4" id="KW-1185">Reference proteome</keyword>
<comment type="function">
    <text evidence="2">May mediate accelerated ATP-independent bidirectional transbilayer migration of phospholipids upon binding calcium ions that results in a loss of phospholipid asymmetry in the plasma membrane.</text>
</comment>
<dbReference type="OrthoDB" id="191150at2759"/>
<feature type="compositionally biased region" description="Polar residues" evidence="3">
    <location>
        <begin position="47"/>
        <end position="62"/>
    </location>
</feature>
<organism evidence="4 6">
    <name type="scientific">Frankliniella occidentalis</name>
    <name type="common">Western flower thrips</name>
    <name type="synonym">Euthrips occidentalis</name>
    <dbReference type="NCBI Taxonomy" id="133901"/>
    <lineage>
        <taxon>Eukaryota</taxon>
        <taxon>Metazoa</taxon>
        <taxon>Ecdysozoa</taxon>
        <taxon>Arthropoda</taxon>
        <taxon>Hexapoda</taxon>
        <taxon>Insecta</taxon>
        <taxon>Pterygota</taxon>
        <taxon>Neoptera</taxon>
        <taxon>Paraneoptera</taxon>
        <taxon>Thysanoptera</taxon>
        <taxon>Terebrantia</taxon>
        <taxon>Thripoidea</taxon>
        <taxon>Thripidae</taxon>
        <taxon>Frankliniella</taxon>
    </lineage>
</organism>
<evidence type="ECO:0000313" key="4">
    <source>
        <dbReference type="Proteomes" id="UP000504606"/>
    </source>
</evidence>
<keyword evidence="2" id="KW-0106">Calcium</keyword>
<feature type="compositionally biased region" description="Pro residues" evidence="3">
    <location>
        <begin position="1"/>
        <end position="19"/>
    </location>
</feature>
<dbReference type="RefSeq" id="XP_052120739.1">
    <property type="nucleotide sequence ID" value="XM_052264779.1"/>
</dbReference>
<evidence type="ECO:0000256" key="3">
    <source>
        <dbReference type="SAM" id="MobiDB-lite"/>
    </source>
</evidence>
<feature type="compositionally biased region" description="Pro residues" evidence="3">
    <location>
        <begin position="69"/>
        <end position="84"/>
    </location>
</feature>
<keyword evidence="2" id="KW-0449">Lipoprotein</keyword>
<comment type="cofactor">
    <cofactor evidence="2">
        <name>Ca(2+)</name>
        <dbReference type="ChEBI" id="CHEBI:29108"/>
    </cofactor>
</comment>
<accession>A0A6J1S8N6</accession>
<evidence type="ECO:0000256" key="1">
    <source>
        <dbReference type="ARBA" id="ARBA00005350"/>
    </source>
</evidence>
<evidence type="ECO:0000313" key="5">
    <source>
        <dbReference type="RefSeq" id="XP_026275603.1"/>
    </source>
</evidence>
<evidence type="ECO:0000313" key="6">
    <source>
        <dbReference type="RefSeq" id="XP_026275604.1"/>
    </source>
</evidence>
<feature type="region of interest" description="Disordered" evidence="3">
    <location>
        <begin position="1"/>
        <end position="84"/>
    </location>
</feature>
<dbReference type="PANTHER" id="PTHR23248:SF9">
    <property type="entry name" value="PHOSPHOLIPID SCRAMBLASE"/>
    <property type="match status" value="1"/>
</dbReference>
<dbReference type="AlphaFoldDB" id="A0A6J1S8N6"/>
<evidence type="ECO:0000313" key="7">
    <source>
        <dbReference type="RefSeq" id="XP_052120739.1"/>
    </source>
</evidence>
<gene>
    <name evidence="5 6 7" type="primary">LOC113204596</name>
</gene>
<dbReference type="Proteomes" id="UP000504606">
    <property type="component" value="Unplaced"/>
</dbReference>
<comment type="similarity">
    <text evidence="1 2">Belongs to the phospholipid scramblase family.</text>
</comment>